<evidence type="ECO:0000313" key="18">
    <source>
        <dbReference type="Proteomes" id="UP001212841"/>
    </source>
</evidence>
<dbReference type="CDD" id="cd03505">
    <property type="entry name" value="Delta9-FADS-like"/>
    <property type="match status" value="1"/>
</dbReference>
<dbReference type="GO" id="GO:0004768">
    <property type="term" value="F:stearoyl-CoA 9-desaturase activity"/>
    <property type="evidence" value="ECO:0007669"/>
    <property type="project" value="UniProtKB-UniRule"/>
</dbReference>
<dbReference type="InterPro" id="IPR005804">
    <property type="entry name" value="FA_desaturase_dom"/>
</dbReference>
<evidence type="ECO:0000256" key="3">
    <source>
        <dbReference type="ARBA" id="ARBA00022516"/>
    </source>
</evidence>
<dbReference type="GO" id="GO:0005506">
    <property type="term" value="F:iron ion binding"/>
    <property type="evidence" value="ECO:0007669"/>
    <property type="project" value="TreeGrafter"/>
</dbReference>
<evidence type="ECO:0000256" key="13">
    <source>
        <dbReference type="ARBA" id="ARBA00023160"/>
    </source>
</evidence>
<feature type="transmembrane region" description="Helical" evidence="15">
    <location>
        <begin position="12"/>
        <end position="32"/>
    </location>
</feature>
<keyword evidence="14" id="KW-0813">Transport</keyword>
<dbReference type="GO" id="GO:0005789">
    <property type="term" value="C:endoplasmic reticulum membrane"/>
    <property type="evidence" value="ECO:0007669"/>
    <property type="project" value="TreeGrafter"/>
</dbReference>
<dbReference type="InterPro" id="IPR018506">
    <property type="entry name" value="Cyt_B5_heme-BS"/>
</dbReference>
<comment type="cofactor">
    <cofactor evidence="14">
        <name>Fe(2+)</name>
        <dbReference type="ChEBI" id="CHEBI:29033"/>
    </cofactor>
    <text evidence="14">Expected to bind 2 Fe(2+) ions per subunit.</text>
</comment>
<dbReference type="GO" id="GO:0020037">
    <property type="term" value="F:heme binding"/>
    <property type="evidence" value="ECO:0007669"/>
    <property type="project" value="InterPro"/>
</dbReference>
<dbReference type="GO" id="GO:0006636">
    <property type="term" value="P:unsaturated fatty acid biosynthetic process"/>
    <property type="evidence" value="ECO:0007669"/>
    <property type="project" value="UniProtKB-UniRule"/>
</dbReference>
<dbReference type="EMBL" id="JADGJD010000017">
    <property type="protein sequence ID" value="KAJ3056902.1"/>
    <property type="molecule type" value="Genomic_DNA"/>
</dbReference>
<evidence type="ECO:0000256" key="5">
    <source>
        <dbReference type="ARBA" id="ARBA00022692"/>
    </source>
</evidence>
<evidence type="ECO:0000256" key="2">
    <source>
        <dbReference type="ARBA" id="ARBA00009295"/>
    </source>
</evidence>
<dbReference type="PRINTS" id="PR00363">
    <property type="entry name" value="CYTOCHROMEB5"/>
</dbReference>
<comment type="function">
    <text evidence="14">Stearoyl-CoA desaturase that utilizes O(2) and electrons from reduced cytochrome b5 to introduce the first double bond into saturated fatty acyl-CoA substrates.</text>
</comment>
<keyword evidence="9 14" id="KW-0560">Oxidoreductase</keyword>
<evidence type="ECO:0000256" key="14">
    <source>
        <dbReference type="PIRNR" id="PIRNR000345"/>
    </source>
</evidence>
<reference evidence="17" key="1">
    <citation type="submission" date="2020-05" db="EMBL/GenBank/DDBJ databases">
        <title>Phylogenomic resolution of chytrid fungi.</title>
        <authorList>
            <person name="Stajich J.E."/>
            <person name="Amses K."/>
            <person name="Simmons R."/>
            <person name="Seto K."/>
            <person name="Myers J."/>
            <person name="Bonds A."/>
            <person name="Quandt C.A."/>
            <person name="Barry K."/>
            <person name="Liu P."/>
            <person name="Grigoriev I."/>
            <person name="Longcore J.E."/>
            <person name="James T.Y."/>
        </authorList>
    </citation>
    <scope>NUCLEOTIDE SEQUENCE</scope>
    <source>
        <strain evidence="17">JEL0318</strain>
    </source>
</reference>
<protein>
    <recommendedName>
        <fullName evidence="14">Acyl-CoA desaturase</fullName>
        <ecNumber evidence="14">1.14.19.1</ecNumber>
    </recommendedName>
</protein>
<dbReference type="SMART" id="SM01117">
    <property type="entry name" value="Cyt-b5"/>
    <property type="match status" value="1"/>
</dbReference>
<keyword evidence="4 14" id="KW-0349">Heme</keyword>
<dbReference type="InterPro" id="IPR015876">
    <property type="entry name" value="Acyl-CoA_DS"/>
</dbReference>
<evidence type="ECO:0000256" key="10">
    <source>
        <dbReference type="ARBA" id="ARBA00023004"/>
    </source>
</evidence>
<evidence type="ECO:0000256" key="9">
    <source>
        <dbReference type="ARBA" id="ARBA00023002"/>
    </source>
</evidence>
<evidence type="ECO:0000256" key="11">
    <source>
        <dbReference type="ARBA" id="ARBA00023098"/>
    </source>
</evidence>
<evidence type="ECO:0000256" key="12">
    <source>
        <dbReference type="ARBA" id="ARBA00023136"/>
    </source>
</evidence>
<evidence type="ECO:0000256" key="15">
    <source>
        <dbReference type="SAM" id="Phobius"/>
    </source>
</evidence>
<comment type="subcellular location">
    <subcellularLocation>
        <location evidence="1">Membrane</location>
        <topology evidence="1">Multi-pass membrane protein</topology>
    </subcellularLocation>
</comment>
<dbReference type="Gene3D" id="3.10.120.10">
    <property type="entry name" value="Cytochrome b5-like heme/steroid binding domain"/>
    <property type="match status" value="1"/>
</dbReference>
<keyword evidence="5 15" id="KW-0812">Transmembrane</keyword>
<dbReference type="Proteomes" id="UP001212841">
    <property type="component" value="Unassembled WGS sequence"/>
</dbReference>
<gene>
    <name evidence="17" type="ORF">HK097_003062</name>
</gene>
<accession>A0AAD5SLC4</accession>
<dbReference type="Pfam" id="PF00487">
    <property type="entry name" value="FA_desaturase"/>
    <property type="match status" value="1"/>
</dbReference>
<dbReference type="PROSITE" id="PS00191">
    <property type="entry name" value="CYTOCHROME_B5_1"/>
    <property type="match status" value="1"/>
</dbReference>
<name>A0AAD5SLC4_9FUNG</name>
<dbReference type="PRINTS" id="PR00075">
    <property type="entry name" value="FACDDSATRASE"/>
</dbReference>
<evidence type="ECO:0000313" key="17">
    <source>
        <dbReference type="EMBL" id="KAJ3056902.1"/>
    </source>
</evidence>
<keyword evidence="8 15" id="KW-1133">Transmembrane helix</keyword>
<keyword evidence="3 14" id="KW-0444">Lipid biosynthesis</keyword>
<keyword evidence="13 14" id="KW-0275">Fatty acid biosynthesis</keyword>
<sequence>MGQMPLHKRINWVSTIALVTTPILAVYSFFYVSLCWQTALWSVIYYFITGFGITAGYHRYWAHRSYDASYAYQLFMMFASSGAAEGSIKWWSRGHRTHHRYTDTDKDPYSTKKGLFHAHMMWMILKDTDSDGKLKGRVDMTDLNNDALVRFQHKYFLPLMLFMAFTFPTLVAGLGWGDWKGGFFWAGVTRLVFVHHATFCVNSLAHWLGEHTYDDRATPRDHFFTAIMTLGEGYHNFHHEFPNDFRNAIKFWQYDPTKWLIWVCSLVGLTYNLNTFPNNEIQKGRIQMQQKKIDALKAKLDWGPTDADLPKWDFDTFIKLVKEEGRRLIIIEGQIYDVEKFIDHHPGGRMFIKSAIGRDVTNAFNGGVYFHHNAARNLLQRLRVGVLKGEVPSQFVSKDE</sequence>
<dbReference type="PROSITE" id="PS50255">
    <property type="entry name" value="CYTOCHROME_B5_2"/>
    <property type="match status" value="1"/>
</dbReference>
<dbReference type="InterPro" id="IPR001199">
    <property type="entry name" value="Cyt_B5-like_heme/steroid-bd"/>
</dbReference>
<dbReference type="InterPro" id="IPR009160">
    <property type="entry name" value="Acyl-CoA_deSatase_haem/ster-bd"/>
</dbReference>
<evidence type="ECO:0000256" key="1">
    <source>
        <dbReference type="ARBA" id="ARBA00004141"/>
    </source>
</evidence>
<evidence type="ECO:0000256" key="8">
    <source>
        <dbReference type="ARBA" id="ARBA00022989"/>
    </source>
</evidence>
<dbReference type="PANTHER" id="PTHR11351:SF31">
    <property type="entry name" value="DESATURASE 1, ISOFORM A-RELATED"/>
    <property type="match status" value="1"/>
</dbReference>
<feature type="transmembrane region" description="Helical" evidence="15">
    <location>
        <begin position="39"/>
        <end position="58"/>
    </location>
</feature>
<dbReference type="Pfam" id="PF00173">
    <property type="entry name" value="Cyt-b5"/>
    <property type="match status" value="1"/>
</dbReference>
<evidence type="ECO:0000256" key="6">
    <source>
        <dbReference type="ARBA" id="ARBA00022723"/>
    </source>
</evidence>
<comment type="catalytic activity">
    <reaction evidence="14">
        <text>octadecanoyl-CoA + 2 Fe(II)-[cytochrome b5] + O2 + 2 H(+) = (9Z)-octadecenoyl-CoA + 2 Fe(III)-[cytochrome b5] + 2 H2O</text>
        <dbReference type="Rhea" id="RHEA:19721"/>
        <dbReference type="Rhea" id="RHEA-COMP:10438"/>
        <dbReference type="Rhea" id="RHEA-COMP:10439"/>
        <dbReference type="ChEBI" id="CHEBI:15377"/>
        <dbReference type="ChEBI" id="CHEBI:15378"/>
        <dbReference type="ChEBI" id="CHEBI:15379"/>
        <dbReference type="ChEBI" id="CHEBI:29033"/>
        <dbReference type="ChEBI" id="CHEBI:29034"/>
        <dbReference type="ChEBI" id="CHEBI:57387"/>
        <dbReference type="ChEBI" id="CHEBI:57394"/>
        <dbReference type="EC" id="1.14.19.1"/>
    </reaction>
</comment>
<keyword evidence="14" id="KW-0249">Electron transport</keyword>
<evidence type="ECO:0000256" key="4">
    <source>
        <dbReference type="ARBA" id="ARBA00022617"/>
    </source>
</evidence>
<evidence type="ECO:0000259" key="16">
    <source>
        <dbReference type="PROSITE" id="PS50255"/>
    </source>
</evidence>
<feature type="transmembrane region" description="Helical" evidence="15">
    <location>
        <begin position="155"/>
        <end position="176"/>
    </location>
</feature>
<organism evidence="17 18">
    <name type="scientific">Rhizophlyctis rosea</name>
    <dbReference type="NCBI Taxonomy" id="64517"/>
    <lineage>
        <taxon>Eukaryota</taxon>
        <taxon>Fungi</taxon>
        <taxon>Fungi incertae sedis</taxon>
        <taxon>Chytridiomycota</taxon>
        <taxon>Chytridiomycota incertae sedis</taxon>
        <taxon>Chytridiomycetes</taxon>
        <taxon>Rhizophlyctidales</taxon>
        <taxon>Rhizophlyctidaceae</taxon>
        <taxon>Rhizophlyctis</taxon>
    </lineage>
</organism>
<dbReference type="InterPro" id="IPR036400">
    <property type="entry name" value="Cyt_B5-like_heme/steroid_sf"/>
</dbReference>
<dbReference type="PIRSF" id="PIRSF000345">
    <property type="entry name" value="OLE1"/>
    <property type="match status" value="1"/>
</dbReference>
<keyword evidence="6 14" id="KW-0479">Metal-binding</keyword>
<keyword evidence="7 14" id="KW-0276">Fatty acid metabolism</keyword>
<proteinExistence type="inferred from homology"/>
<dbReference type="SUPFAM" id="SSF55856">
    <property type="entry name" value="Cytochrome b5-like heme/steroid binding domain"/>
    <property type="match status" value="1"/>
</dbReference>
<comment type="caution">
    <text evidence="17">The sequence shown here is derived from an EMBL/GenBank/DDBJ whole genome shotgun (WGS) entry which is preliminary data.</text>
</comment>
<evidence type="ECO:0000256" key="7">
    <source>
        <dbReference type="ARBA" id="ARBA00022832"/>
    </source>
</evidence>
<keyword evidence="12 15" id="KW-0472">Membrane</keyword>
<dbReference type="PANTHER" id="PTHR11351">
    <property type="entry name" value="ACYL-COA DESATURASE"/>
    <property type="match status" value="1"/>
</dbReference>
<keyword evidence="10 14" id="KW-0408">Iron</keyword>
<dbReference type="AlphaFoldDB" id="A0AAD5SLC4"/>
<keyword evidence="11 14" id="KW-0443">Lipid metabolism</keyword>
<feature type="domain" description="Cytochrome b5 heme-binding" evidence="16">
    <location>
        <begin position="329"/>
        <end position="388"/>
    </location>
</feature>
<keyword evidence="18" id="KW-1185">Reference proteome</keyword>
<comment type="similarity">
    <text evidence="2 14">Belongs to the fatty acid desaturase type 1 family.</text>
</comment>
<dbReference type="EC" id="1.14.19.1" evidence="14"/>